<name>A0A0F9HPF7_9ZZZZ</name>
<evidence type="ECO:0000313" key="2">
    <source>
        <dbReference type="EMBL" id="KKM05147.1"/>
    </source>
</evidence>
<keyword evidence="1" id="KW-0472">Membrane</keyword>
<protein>
    <submittedName>
        <fullName evidence="2">Uncharacterized protein</fullName>
    </submittedName>
</protein>
<feature type="transmembrane region" description="Helical" evidence="1">
    <location>
        <begin position="52"/>
        <end position="71"/>
    </location>
</feature>
<reference evidence="2" key="1">
    <citation type="journal article" date="2015" name="Nature">
        <title>Complex archaea that bridge the gap between prokaryotes and eukaryotes.</title>
        <authorList>
            <person name="Spang A."/>
            <person name="Saw J.H."/>
            <person name="Jorgensen S.L."/>
            <person name="Zaremba-Niedzwiedzka K."/>
            <person name="Martijn J."/>
            <person name="Lind A.E."/>
            <person name="van Eijk R."/>
            <person name="Schleper C."/>
            <person name="Guy L."/>
            <person name="Ettema T.J."/>
        </authorList>
    </citation>
    <scope>NUCLEOTIDE SEQUENCE</scope>
</reference>
<dbReference type="EMBL" id="LAZR01016289">
    <property type="protein sequence ID" value="KKM05147.1"/>
    <property type="molecule type" value="Genomic_DNA"/>
</dbReference>
<sequence length="77" mass="8318">MDDGDKAIIREIAFEAATVIKESLIEHFATQLDLHSAQCPAKEAVGRWPKQMILLVAGVAIGSGSGVAWLLKLLKVF</sequence>
<organism evidence="2">
    <name type="scientific">marine sediment metagenome</name>
    <dbReference type="NCBI Taxonomy" id="412755"/>
    <lineage>
        <taxon>unclassified sequences</taxon>
        <taxon>metagenomes</taxon>
        <taxon>ecological metagenomes</taxon>
    </lineage>
</organism>
<keyword evidence="1" id="KW-1133">Transmembrane helix</keyword>
<keyword evidence="1" id="KW-0812">Transmembrane</keyword>
<proteinExistence type="predicted"/>
<gene>
    <name evidence="2" type="ORF">LCGC14_1757060</name>
</gene>
<comment type="caution">
    <text evidence="2">The sequence shown here is derived from an EMBL/GenBank/DDBJ whole genome shotgun (WGS) entry which is preliminary data.</text>
</comment>
<accession>A0A0F9HPF7</accession>
<evidence type="ECO:0000256" key="1">
    <source>
        <dbReference type="SAM" id="Phobius"/>
    </source>
</evidence>
<dbReference type="AlphaFoldDB" id="A0A0F9HPF7"/>